<sequence length="200" mass="22912">MEIDYAKLQAVYAAKGYRFFDQGSFNLNLFGIRNASAQVDEFNDWMGVAFRDEWLNPRLLLFKASTKPGLYYLKHKILNVNGTAILIPGQYKGAWKLGHHNGYEALQQRTEGVFKVWRDADHDAQFDYSGPIYTDVQGLNGHTTSFRSEVERVNRYSAGCQVIQDDLDFNCLMLIVKKSLDYFSNSFSYTLLEEGDCLSL</sequence>
<dbReference type="AlphaFoldDB" id="A0A7H0VE16"/>
<dbReference type="Proteomes" id="UP000516305">
    <property type="component" value="Chromosome"/>
</dbReference>
<evidence type="ECO:0000313" key="1">
    <source>
        <dbReference type="EMBL" id="QNR23964.1"/>
    </source>
</evidence>
<accession>A0A7H0VE16</accession>
<organism evidence="1 2">
    <name type="scientific">Croceimicrobium hydrocarbonivorans</name>
    <dbReference type="NCBI Taxonomy" id="2761580"/>
    <lineage>
        <taxon>Bacteria</taxon>
        <taxon>Pseudomonadati</taxon>
        <taxon>Bacteroidota</taxon>
        <taxon>Flavobacteriia</taxon>
        <taxon>Flavobacteriales</taxon>
        <taxon>Owenweeksiaceae</taxon>
        <taxon>Croceimicrobium</taxon>
    </lineage>
</organism>
<dbReference type="EMBL" id="CP060139">
    <property type="protein sequence ID" value="QNR23964.1"/>
    <property type="molecule type" value="Genomic_DNA"/>
</dbReference>
<evidence type="ECO:0000313" key="2">
    <source>
        <dbReference type="Proteomes" id="UP000516305"/>
    </source>
</evidence>
<protein>
    <submittedName>
        <fullName evidence="1">Uncharacterized protein</fullName>
    </submittedName>
</protein>
<name>A0A7H0VE16_9FLAO</name>
<reference evidence="1 2" key="1">
    <citation type="submission" date="2020-08" db="EMBL/GenBank/DDBJ databases">
        <title>Croceimicrobium hydrocarbonivorans gen. nov., sp. nov., a novel marine bacterium isolated from a bacterial consortium that degrades polyethylene terephthalate.</title>
        <authorList>
            <person name="Liu R."/>
        </authorList>
    </citation>
    <scope>NUCLEOTIDE SEQUENCE [LARGE SCALE GENOMIC DNA]</scope>
    <source>
        <strain evidence="1 2">A20-9</strain>
    </source>
</reference>
<dbReference type="RefSeq" id="WP_210758499.1">
    <property type="nucleotide sequence ID" value="NZ_CP060139.1"/>
</dbReference>
<dbReference type="KEGG" id="chyd:H4K34_16555"/>
<keyword evidence="2" id="KW-1185">Reference proteome</keyword>
<gene>
    <name evidence="1" type="ORF">H4K34_16555</name>
</gene>
<proteinExistence type="predicted"/>